<proteinExistence type="predicted"/>
<dbReference type="EMBL" id="CAJNNV010008793">
    <property type="protein sequence ID" value="CAE8596653.1"/>
    <property type="molecule type" value="Genomic_DNA"/>
</dbReference>
<comment type="caution">
    <text evidence="1">The sequence shown here is derived from an EMBL/GenBank/DDBJ whole genome shotgun (WGS) entry which is preliminary data.</text>
</comment>
<name>A0A813ECN1_POLGL</name>
<feature type="non-terminal residue" evidence="1">
    <location>
        <position position="1"/>
    </location>
</feature>
<accession>A0A813ECN1</accession>
<gene>
    <name evidence="1" type="ORF">PGLA1383_LOCUS15114</name>
</gene>
<organism evidence="1 2">
    <name type="scientific">Polarella glacialis</name>
    <name type="common">Dinoflagellate</name>
    <dbReference type="NCBI Taxonomy" id="89957"/>
    <lineage>
        <taxon>Eukaryota</taxon>
        <taxon>Sar</taxon>
        <taxon>Alveolata</taxon>
        <taxon>Dinophyceae</taxon>
        <taxon>Suessiales</taxon>
        <taxon>Suessiaceae</taxon>
        <taxon>Polarella</taxon>
    </lineage>
</organism>
<keyword evidence="2" id="KW-1185">Reference proteome</keyword>
<sequence length="214" mass="22277">EGFEVDVSRCASLGPGESCLMSCRPPFVGASAAAHCPLGNTDPFQKPLIDAKSVRCRLECPLRVPAEDIPDGYELSADRASLSVDQGTTNNNINKNLSWKCAEGFVGDALKHCNASKICNASDTSSECAPAVDLQFEFVGCKPVQPCAMAVLDPCKHNQAVGCPGGVGGLLGPGQSCEVMCRPPFTGPSSVARCPANNTLLFGGGLQFQLPGCE</sequence>
<dbReference type="AlphaFoldDB" id="A0A813ECN1"/>
<feature type="non-terminal residue" evidence="1">
    <location>
        <position position="214"/>
    </location>
</feature>
<dbReference type="Proteomes" id="UP000654075">
    <property type="component" value="Unassembled WGS sequence"/>
</dbReference>
<reference evidence="1" key="1">
    <citation type="submission" date="2021-02" db="EMBL/GenBank/DDBJ databases">
        <authorList>
            <person name="Dougan E. K."/>
            <person name="Rhodes N."/>
            <person name="Thang M."/>
            <person name="Chan C."/>
        </authorList>
    </citation>
    <scope>NUCLEOTIDE SEQUENCE</scope>
</reference>
<evidence type="ECO:0000313" key="2">
    <source>
        <dbReference type="Proteomes" id="UP000654075"/>
    </source>
</evidence>
<evidence type="ECO:0000313" key="1">
    <source>
        <dbReference type="EMBL" id="CAE8596653.1"/>
    </source>
</evidence>
<protein>
    <submittedName>
        <fullName evidence="1">Uncharacterized protein</fullName>
    </submittedName>
</protein>